<accession>A0AAV6LIL7</accession>
<dbReference type="InterPro" id="IPR036047">
    <property type="entry name" value="F-box-like_dom_sf"/>
</dbReference>
<dbReference type="PANTHER" id="PTHR35546">
    <property type="entry name" value="F-BOX PROTEIN INTERACTION DOMAIN PROTEIN-RELATED"/>
    <property type="match status" value="1"/>
</dbReference>
<dbReference type="InterPro" id="IPR001810">
    <property type="entry name" value="F-box_dom"/>
</dbReference>
<dbReference type="AlphaFoldDB" id="A0AAV6LIL7"/>
<dbReference type="SUPFAM" id="SSF81383">
    <property type="entry name" value="F-box domain"/>
    <property type="match status" value="1"/>
</dbReference>
<feature type="domain" description="F-box" evidence="1">
    <location>
        <begin position="46"/>
        <end position="86"/>
    </location>
</feature>
<name>A0AAV6LIL7_9ERIC</name>
<dbReference type="PANTHER" id="PTHR35546:SF25">
    <property type="entry name" value="F-BOX DOMAIN-CONTAINING PROTEIN"/>
    <property type="match status" value="1"/>
</dbReference>
<dbReference type="InterPro" id="IPR056592">
    <property type="entry name" value="Beta-prop_At3g26010-like"/>
</dbReference>
<dbReference type="Proteomes" id="UP000823749">
    <property type="component" value="Chromosome 1"/>
</dbReference>
<keyword evidence="3" id="KW-1185">Reference proteome</keyword>
<evidence type="ECO:0000313" key="3">
    <source>
        <dbReference type="Proteomes" id="UP000823749"/>
    </source>
</evidence>
<evidence type="ECO:0000259" key="1">
    <source>
        <dbReference type="SMART" id="SM00256"/>
    </source>
</evidence>
<comment type="caution">
    <text evidence="2">The sequence shown here is derived from an EMBL/GenBank/DDBJ whole genome shotgun (WGS) entry which is preliminary data.</text>
</comment>
<dbReference type="Gene3D" id="1.20.1280.50">
    <property type="match status" value="1"/>
</dbReference>
<dbReference type="Pfam" id="PF24750">
    <property type="entry name" value="b-prop_At3g26010-like"/>
    <property type="match status" value="1"/>
</dbReference>
<sequence length="472" mass="54210">MDGARRKSWSRSKNGHEQHRMFECLPLLRRCNGGYYGCSDSIWGLLCEELIVEILCLLPQKALIKFKCVSKHWYYLISEVCVPRISPLPLSGIFRLVRIMKHLSVSGAYLQMPNDTPLERDLFTDDLWFHLPRPLRNAFTPSPSELLDMCNGLCLYFSPPINLYCIWNFTTHQFVLFPPPPPLGFEHNQQEELNQCLSSGVFSALAFDPKQSLHFKVVRFDHSRSTINPGVRPLHIFSSETREWVEYTVDIGPPPVDTAPLVDHCVYLNQALYRLSTSLHLLRYDLEKTVNVTVLKLPDSGSWTSENTVDDLGCIGSSLGCRLYYARHCTTRVLIWMLCDCNDASDWVLMHCIRAPDLINHELSIECTPRAYKKNFRQYLETCGSLKLSRFVGKFLRQLQPVAFDPTSDAVILWAPEVTLWYHLGNNKLEVICNSNTCLPFANMAPLKVLTYSRCLIPLKDLGWNHYRQDTG</sequence>
<dbReference type="InterPro" id="IPR055290">
    <property type="entry name" value="At3g26010-like"/>
</dbReference>
<dbReference type="EMBL" id="JACTNZ010000001">
    <property type="protein sequence ID" value="KAG5564617.1"/>
    <property type="molecule type" value="Genomic_DNA"/>
</dbReference>
<dbReference type="SMART" id="SM00256">
    <property type="entry name" value="FBOX"/>
    <property type="match status" value="1"/>
</dbReference>
<protein>
    <recommendedName>
        <fullName evidence="1">F-box domain-containing protein</fullName>
    </recommendedName>
</protein>
<proteinExistence type="predicted"/>
<dbReference type="Pfam" id="PF00646">
    <property type="entry name" value="F-box"/>
    <property type="match status" value="1"/>
</dbReference>
<evidence type="ECO:0000313" key="2">
    <source>
        <dbReference type="EMBL" id="KAG5564617.1"/>
    </source>
</evidence>
<reference evidence="2" key="1">
    <citation type="submission" date="2020-08" db="EMBL/GenBank/DDBJ databases">
        <title>Plant Genome Project.</title>
        <authorList>
            <person name="Zhang R.-G."/>
        </authorList>
    </citation>
    <scope>NUCLEOTIDE SEQUENCE</scope>
    <source>
        <strain evidence="2">WSP0</strain>
        <tissue evidence="2">Leaf</tissue>
    </source>
</reference>
<gene>
    <name evidence="2" type="ORF">RHGRI_000719</name>
</gene>
<organism evidence="2 3">
    <name type="scientific">Rhododendron griersonianum</name>
    <dbReference type="NCBI Taxonomy" id="479676"/>
    <lineage>
        <taxon>Eukaryota</taxon>
        <taxon>Viridiplantae</taxon>
        <taxon>Streptophyta</taxon>
        <taxon>Embryophyta</taxon>
        <taxon>Tracheophyta</taxon>
        <taxon>Spermatophyta</taxon>
        <taxon>Magnoliopsida</taxon>
        <taxon>eudicotyledons</taxon>
        <taxon>Gunneridae</taxon>
        <taxon>Pentapetalae</taxon>
        <taxon>asterids</taxon>
        <taxon>Ericales</taxon>
        <taxon>Ericaceae</taxon>
        <taxon>Ericoideae</taxon>
        <taxon>Rhodoreae</taxon>
        <taxon>Rhododendron</taxon>
    </lineage>
</organism>